<keyword evidence="2" id="KW-0732">Signal</keyword>
<proteinExistence type="evidence at transcript level"/>
<sequence length="201" mass="22063">MRPSTCPLVILSYIAFVLCLSCMAYGSSALGSGTGTSDQSSLFGSGNAGGGGGGTGSSAESDIGDDRGQREISQATFQHMLAVRSPKYNFGLGKRRYIIEDVPGAKRLPHYNFGLGKRARNNLLEYDDDSAPSWSDDYPSLIPRDGLDYDGDKDRSAEKRASAYRYHFGLGKRRVYDFGLGKRAYEDKRLPNRYNFGLGRR</sequence>
<accession>A0A023EJB7</accession>
<dbReference type="GO" id="GO:0005184">
    <property type="term" value="F:neuropeptide hormone activity"/>
    <property type="evidence" value="ECO:0007669"/>
    <property type="project" value="InterPro"/>
</dbReference>
<evidence type="ECO:0000256" key="2">
    <source>
        <dbReference type="SAM" id="SignalP"/>
    </source>
</evidence>
<feature type="region of interest" description="Disordered" evidence="1">
    <location>
        <begin position="41"/>
        <end position="65"/>
    </location>
</feature>
<dbReference type="VEuPathDB" id="VectorBase:AALFPA_063244"/>
<feature type="signal peptide" evidence="2">
    <location>
        <begin position="1"/>
        <end position="19"/>
    </location>
</feature>
<dbReference type="InterPro" id="IPR010276">
    <property type="entry name" value="Allatostatin"/>
</dbReference>
<feature type="chain" id="PRO_5001519628" evidence="2">
    <location>
        <begin position="20"/>
        <end position="201"/>
    </location>
</feature>
<dbReference type="VEuPathDB" id="VectorBase:AALC636_014639"/>
<evidence type="ECO:0000256" key="1">
    <source>
        <dbReference type="SAM" id="MobiDB-lite"/>
    </source>
</evidence>
<organism evidence="3">
    <name type="scientific">Aedes albopictus</name>
    <name type="common">Asian tiger mosquito</name>
    <name type="synonym">Stegomyia albopicta</name>
    <dbReference type="NCBI Taxonomy" id="7160"/>
    <lineage>
        <taxon>Eukaryota</taxon>
        <taxon>Metazoa</taxon>
        <taxon>Ecdysozoa</taxon>
        <taxon>Arthropoda</taxon>
        <taxon>Hexapoda</taxon>
        <taxon>Insecta</taxon>
        <taxon>Pterygota</taxon>
        <taxon>Neoptera</taxon>
        <taxon>Endopterygota</taxon>
        <taxon>Diptera</taxon>
        <taxon>Nematocera</taxon>
        <taxon>Culicoidea</taxon>
        <taxon>Culicidae</taxon>
        <taxon>Culicinae</taxon>
        <taxon>Aedini</taxon>
        <taxon>Aedes</taxon>
        <taxon>Stegomyia</taxon>
    </lineage>
</organism>
<protein>
    <submittedName>
        <fullName evidence="3">Putative secreted protein</fullName>
    </submittedName>
</protein>
<dbReference type="EMBL" id="GAPW01004541">
    <property type="protein sequence ID" value="JAC09057.1"/>
    <property type="molecule type" value="mRNA"/>
</dbReference>
<feature type="compositionally biased region" description="Gly residues" evidence="1">
    <location>
        <begin position="46"/>
        <end position="56"/>
    </location>
</feature>
<name>A0A023EJB7_AEDAL</name>
<dbReference type="Pfam" id="PF05953">
    <property type="entry name" value="Allatostatin"/>
    <property type="match status" value="3"/>
</dbReference>
<dbReference type="VEuPathDB" id="VectorBase:AALF016985"/>
<dbReference type="AlphaFoldDB" id="A0A023EJB7"/>
<reference evidence="3" key="1">
    <citation type="journal article" date="2014" name="PLoS Negl. Trop. Dis.">
        <title>Identification and characterization of seminal fluid proteins in the Asian tiger mosquito, Aedes albopictus.</title>
        <authorList>
            <person name="Boes K.E."/>
            <person name="Ribeiro J.M."/>
            <person name="Wong A."/>
            <person name="Harrington L.C."/>
            <person name="Wolfner M.F."/>
            <person name="Sirot L.K."/>
        </authorList>
    </citation>
    <scope>NUCLEOTIDE SEQUENCE</scope>
    <source>
        <tissue evidence="3">Reproductive organs</tissue>
    </source>
</reference>
<evidence type="ECO:0000313" key="3">
    <source>
        <dbReference type="EMBL" id="JAC09057.1"/>
    </source>
</evidence>